<proteinExistence type="predicted"/>
<keyword evidence="3" id="KW-1185">Reference proteome</keyword>
<feature type="domain" description="Xylose isomerase-like TIM barrel" evidence="1">
    <location>
        <begin position="21"/>
        <end position="237"/>
    </location>
</feature>
<dbReference type="RefSeq" id="WP_267163071.1">
    <property type="nucleotide sequence ID" value="NZ_CP112972.1"/>
</dbReference>
<evidence type="ECO:0000313" key="3">
    <source>
        <dbReference type="Proteomes" id="UP001596445"/>
    </source>
</evidence>
<dbReference type="AlphaFoldDB" id="A0ABD5W123"/>
<dbReference type="InterPro" id="IPR036237">
    <property type="entry name" value="Xyl_isomerase-like_sf"/>
</dbReference>
<dbReference type="GeneID" id="76629175"/>
<dbReference type="GO" id="GO:0016853">
    <property type="term" value="F:isomerase activity"/>
    <property type="evidence" value="ECO:0007669"/>
    <property type="project" value="UniProtKB-KW"/>
</dbReference>
<name>A0ABD5W123_9EURY</name>
<dbReference type="InterPro" id="IPR013022">
    <property type="entry name" value="Xyl_isomerase-like_TIM-brl"/>
</dbReference>
<evidence type="ECO:0000313" key="2">
    <source>
        <dbReference type="EMBL" id="MFC7057330.1"/>
    </source>
</evidence>
<dbReference type="PANTHER" id="PTHR12110:SF21">
    <property type="entry name" value="XYLOSE ISOMERASE-LIKE TIM BARREL DOMAIN-CONTAINING PROTEIN"/>
    <property type="match status" value="1"/>
</dbReference>
<dbReference type="PANTHER" id="PTHR12110">
    <property type="entry name" value="HYDROXYPYRUVATE ISOMERASE"/>
    <property type="match status" value="1"/>
</dbReference>
<dbReference type="EMBL" id="JBHSZI010000001">
    <property type="protein sequence ID" value="MFC7057330.1"/>
    <property type="molecule type" value="Genomic_DNA"/>
</dbReference>
<dbReference type="Proteomes" id="UP001596445">
    <property type="component" value="Unassembled WGS sequence"/>
</dbReference>
<organism evidence="2 3">
    <name type="scientific">Halovenus salina</name>
    <dbReference type="NCBI Taxonomy" id="1510225"/>
    <lineage>
        <taxon>Archaea</taxon>
        <taxon>Methanobacteriati</taxon>
        <taxon>Methanobacteriota</taxon>
        <taxon>Stenosarchaea group</taxon>
        <taxon>Halobacteria</taxon>
        <taxon>Halobacteriales</taxon>
        <taxon>Haloarculaceae</taxon>
        <taxon>Halovenus</taxon>
    </lineage>
</organism>
<sequence>MELGVTVGGAVNRIDAAGESFDFVEFGLAESTGVPETAESDLQAACERHDLELAIHLPFKQVVATAVPELNDGILDYQCRLLSWAGEMGATKAVLHATVRNPSDTDLRPTFADQLAEIVSIGREAGVEVVVENVGHQRRGLPLSVLGDIAEEVDAPVCFDLGHAYMEGGNDAVDRFLGNHADRVSHLHVHDARGRGDTHIPLGAGEIDYDQLGDHLHGFDGTVAIEVFSDDLSLLEDTAERVRTVLG</sequence>
<dbReference type="Gene3D" id="3.20.20.150">
    <property type="entry name" value="Divalent-metal-dependent TIM barrel enzymes"/>
    <property type="match status" value="1"/>
</dbReference>
<gene>
    <name evidence="2" type="ORF">ACFQQG_02990</name>
</gene>
<dbReference type="Pfam" id="PF01261">
    <property type="entry name" value="AP_endonuc_2"/>
    <property type="match status" value="1"/>
</dbReference>
<dbReference type="SUPFAM" id="SSF51658">
    <property type="entry name" value="Xylose isomerase-like"/>
    <property type="match status" value="1"/>
</dbReference>
<accession>A0ABD5W123</accession>
<reference evidence="2 3" key="1">
    <citation type="journal article" date="2019" name="Int. J. Syst. Evol. Microbiol.">
        <title>The Global Catalogue of Microorganisms (GCM) 10K type strain sequencing project: providing services to taxonomists for standard genome sequencing and annotation.</title>
        <authorList>
            <consortium name="The Broad Institute Genomics Platform"/>
            <consortium name="The Broad Institute Genome Sequencing Center for Infectious Disease"/>
            <person name="Wu L."/>
            <person name="Ma J."/>
        </authorList>
    </citation>
    <scope>NUCLEOTIDE SEQUENCE [LARGE SCALE GENOMIC DNA]</scope>
    <source>
        <strain evidence="2 3">JCM 30072</strain>
    </source>
</reference>
<protein>
    <submittedName>
        <fullName evidence="2">Sugar phosphate isomerase/epimerase family protein</fullName>
    </submittedName>
</protein>
<keyword evidence="2" id="KW-0413">Isomerase</keyword>
<comment type="caution">
    <text evidence="2">The sequence shown here is derived from an EMBL/GenBank/DDBJ whole genome shotgun (WGS) entry which is preliminary data.</text>
</comment>
<evidence type="ECO:0000259" key="1">
    <source>
        <dbReference type="Pfam" id="PF01261"/>
    </source>
</evidence>
<dbReference type="InterPro" id="IPR050312">
    <property type="entry name" value="IolE/XylAMocC-like"/>
</dbReference>